<evidence type="ECO:0000313" key="2">
    <source>
        <dbReference type="EMBL" id="SHF78613.1"/>
    </source>
</evidence>
<organism evidence="2 3">
    <name type="scientific">Ornithinibacillus halophilus</name>
    <dbReference type="NCBI Taxonomy" id="930117"/>
    <lineage>
        <taxon>Bacteria</taxon>
        <taxon>Bacillati</taxon>
        <taxon>Bacillota</taxon>
        <taxon>Bacilli</taxon>
        <taxon>Bacillales</taxon>
        <taxon>Bacillaceae</taxon>
        <taxon>Ornithinibacillus</taxon>
    </lineage>
</organism>
<name>A0A1M5EH57_9BACI</name>
<evidence type="ECO:0000313" key="3">
    <source>
        <dbReference type="Proteomes" id="UP000183988"/>
    </source>
</evidence>
<dbReference type="OrthoDB" id="2721191at2"/>
<keyword evidence="3" id="KW-1185">Reference proteome</keyword>
<keyword evidence="1" id="KW-0472">Membrane</keyword>
<gene>
    <name evidence="2" type="ORF">SAMN05216225_100524</name>
</gene>
<feature type="transmembrane region" description="Helical" evidence="1">
    <location>
        <begin position="34"/>
        <end position="54"/>
    </location>
</feature>
<dbReference type="STRING" id="930117.SAMN05216225_100524"/>
<protein>
    <submittedName>
        <fullName evidence="2">Uncharacterized protein</fullName>
    </submittedName>
</protein>
<proteinExistence type="predicted"/>
<keyword evidence="1" id="KW-1133">Transmembrane helix</keyword>
<evidence type="ECO:0000256" key="1">
    <source>
        <dbReference type="SAM" id="Phobius"/>
    </source>
</evidence>
<dbReference type="Proteomes" id="UP000183988">
    <property type="component" value="Unassembled WGS sequence"/>
</dbReference>
<reference evidence="2 3" key="1">
    <citation type="submission" date="2016-11" db="EMBL/GenBank/DDBJ databases">
        <authorList>
            <person name="Jaros S."/>
            <person name="Januszkiewicz K."/>
            <person name="Wedrychowicz H."/>
        </authorList>
    </citation>
    <scope>NUCLEOTIDE SEQUENCE [LARGE SCALE GENOMIC DNA]</scope>
    <source>
        <strain evidence="2 3">IBRC-M 10683</strain>
    </source>
</reference>
<dbReference type="AlphaFoldDB" id="A0A1M5EH57"/>
<accession>A0A1M5EH57</accession>
<dbReference type="EMBL" id="FQVW01000005">
    <property type="protein sequence ID" value="SHF78613.1"/>
    <property type="molecule type" value="Genomic_DNA"/>
</dbReference>
<dbReference type="RefSeq" id="WP_072888369.1">
    <property type="nucleotide sequence ID" value="NZ_FQVW01000005.1"/>
</dbReference>
<sequence length="75" mass="8832">MPHYAILRLLLAGFFLYFACPLIPEATTTLEYYFWGAWLVFFLLVFGANLATLLRMTKPPVMEQEEIFERETDNH</sequence>
<keyword evidence="1" id="KW-0812">Transmembrane</keyword>